<evidence type="ECO:0000313" key="5">
    <source>
        <dbReference type="Proteomes" id="UP000758856"/>
    </source>
</evidence>
<feature type="signal peptide" evidence="2">
    <location>
        <begin position="1"/>
        <end position="26"/>
    </location>
</feature>
<dbReference type="EMBL" id="BSFF01000001">
    <property type="protein sequence ID" value="GLK54003.1"/>
    <property type="molecule type" value="Genomic_DNA"/>
</dbReference>
<dbReference type="Proteomes" id="UP001143400">
    <property type="component" value="Unassembled WGS sequence"/>
</dbReference>
<feature type="chain" id="PRO_5040900484" description="General secretion pathway protein N" evidence="2">
    <location>
        <begin position="27"/>
        <end position="172"/>
    </location>
</feature>
<evidence type="ECO:0000313" key="3">
    <source>
        <dbReference type="EMBL" id="GLK54003.1"/>
    </source>
</evidence>
<gene>
    <name evidence="3" type="ORF">GCM10008170_00220</name>
    <name evidence="4" type="ORF">JOD31_001170</name>
</gene>
<evidence type="ECO:0000313" key="4">
    <source>
        <dbReference type="EMBL" id="MBM7850945.1"/>
    </source>
</evidence>
<keyword evidence="2" id="KW-0732">Signal</keyword>
<dbReference type="AlphaFoldDB" id="A0A9W6IP93"/>
<evidence type="ECO:0000256" key="1">
    <source>
        <dbReference type="SAM" id="MobiDB-lite"/>
    </source>
</evidence>
<organism evidence="3 6">
    <name type="scientific">Methylopila capsulata</name>
    <dbReference type="NCBI Taxonomy" id="61654"/>
    <lineage>
        <taxon>Bacteria</taxon>
        <taxon>Pseudomonadati</taxon>
        <taxon>Pseudomonadota</taxon>
        <taxon>Alphaproteobacteria</taxon>
        <taxon>Hyphomicrobiales</taxon>
        <taxon>Methylopilaceae</taxon>
        <taxon>Methylopila</taxon>
    </lineage>
</organism>
<dbReference type="RefSeq" id="WP_204949380.1">
    <property type="nucleotide sequence ID" value="NZ_BSFF01000001.1"/>
</dbReference>
<proteinExistence type="predicted"/>
<dbReference type="Proteomes" id="UP000758856">
    <property type="component" value="Unassembled WGS sequence"/>
</dbReference>
<reference evidence="3" key="1">
    <citation type="journal article" date="2014" name="Int. J. Syst. Evol. Microbiol.">
        <title>Complete genome sequence of Corynebacterium casei LMG S-19264T (=DSM 44701T), isolated from a smear-ripened cheese.</title>
        <authorList>
            <consortium name="US DOE Joint Genome Institute (JGI-PGF)"/>
            <person name="Walter F."/>
            <person name="Albersmeier A."/>
            <person name="Kalinowski J."/>
            <person name="Ruckert C."/>
        </authorList>
    </citation>
    <scope>NUCLEOTIDE SEQUENCE</scope>
    <source>
        <strain evidence="3">VKM B-1606</strain>
    </source>
</reference>
<reference evidence="4 5" key="2">
    <citation type="submission" date="2021-01" db="EMBL/GenBank/DDBJ databases">
        <title>Genomic Encyclopedia of Type Strains, Phase IV (KMG-IV): sequencing the most valuable type-strain genomes for metagenomic binning, comparative biology and taxonomic classification.</title>
        <authorList>
            <person name="Goeker M."/>
        </authorList>
    </citation>
    <scope>NUCLEOTIDE SEQUENCE [LARGE SCALE GENOMIC DNA]</scope>
    <source>
        <strain evidence="4 5">DSM 6130</strain>
    </source>
</reference>
<keyword evidence="5" id="KW-1185">Reference proteome</keyword>
<sequence>MTPILRAALTALLAAALPVLPIGAAAQETAEDKPAPPAAEAALNPLNALGADSLSAFRDRPLFTPSRRAPQPPAAVQAEPEPEPETATAPPPAPQPNLRLAGVIEGPDETVAVVEDMGSNTVSQLRLGDMLDGWLVTAIDSASLRLTLGEQEGEYRLFDPNQAARPKQHSDE</sequence>
<evidence type="ECO:0008006" key="7">
    <source>
        <dbReference type="Google" id="ProtNLM"/>
    </source>
</evidence>
<reference evidence="3" key="3">
    <citation type="submission" date="2023-01" db="EMBL/GenBank/DDBJ databases">
        <authorList>
            <person name="Sun Q."/>
            <person name="Evtushenko L."/>
        </authorList>
    </citation>
    <scope>NUCLEOTIDE SEQUENCE</scope>
    <source>
        <strain evidence="3">VKM B-1606</strain>
    </source>
</reference>
<evidence type="ECO:0000256" key="2">
    <source>
        <dbReference type="SAM" id="SignalP"/>
    </source>
</evidence>
<protein>
    <recommendedName>
        <fullName evidence="7">General secretion pathway protein N</fullName>
    </recommendedName>
</protein>
<dbReference type="EMBL" id="JAFBCY010000002">
    <property type="protein sequence ID" value="MBM7850945.1"/>
    <property type="molecule type" value="Genomic_DNA"/>
</dbReference>
<evidence type="ECO:0000313" key="6">
    <source>
        <dbReference type="Proteomes" id="UP001143400"/>
    </source>
</evidence>
<name>A0A9W6IP93_9HYPH</name>
<accession>A0A9W6IP93</accession>
<feature type="region of interest" description="Disordered" evidence="1">
    <location>
        <begin position="61"/>
        <end position="97"/>
    </location>
</feature>
<comment type="caution">
    <text evidence="3">The sequence shown here is derived from an EMBL/GenBank/DDBJ whole genome shotgun (WGS) entry which is preliminary data.</text>
</comment>